<keyword evidence="10" id="KW-1185">Reference proteome</keyword>
<name>R4K041_CLOPA</name>
<dbReference type="PATRIC" id="fig|86416.3.peg.911"/>
<dbReference type="InterPro" id="IPR001789">
    <property type="entry name" value="Sig_transdc_resp-reg_receiver"/>
</dbReference>
<dbReference type="PANTHER" id="PTHR43280:SF2">
    <property type="entry name" value="HTH-TYPE TRANSCRIPTIONAL REGULATOR EXSA"/>
    <property type="match status" value="1"/>
</dbReference>
<dbReference type="OrthoDB" id="324626at2"/>
<keyword evidence="2" id="KW-0805">Transcription regulation</keyword>
<dbReference type="GO" id="GO:0000160">
    <property type="term" value="P:phosphorelay signal transduction system"/>
    <property type="evidence" value="ECO:0007669"/>
    <property type="project" value="InterPro"/>
</dbReference>
<evidence type="ECO:0000259" key="8">
    <source>
        <dbReference type="PROSITE" id="PS50110"/>
    </source>
</evidence>
<accession>R4K041</accession>
<dbReference type="InterPro" id="IPR011006">
    <property type="entry name" value="CheY-like_superfamily"/>
</dbReference>
<dbReference type="InterPro" id="IPR020449">
    <property type="entry name" value="Tscrpt_reg_AraC-type_HTH"/>
</dbReference>
<dbReference type="STRING" id="86416.Clopa_0921"/>
<dbReference type="KEGG" id="cpas:Clopa_0921"/>
<comment type="function">
    <text evidence="5">May play the central regulatory role in sporulation. It may be an element of the effector pathway responsible for the activation of sporulation genes in response to nutritional stress. Spo0A may act in concert with spo0H (a sigma factor) to control the expression of some genes that are critical to the sporulation process.</text>
</comment>
<keyword evidence="6" id="KW-0597">Phosphoprotein</keyword>
<evidence type="ECO:0000256" key="3">
    <source>
        <dbReference type="ARBA" id="ARBA00023125"/>
    </source>
</evidence>
<dbReference type="HOGENOM" id="CLU_000445_5_1_9"/>
<dbReference type="PRINTS" id="PR00032">
    <property type="entry name" value="HTHARAC"/>
</dbReference>
<dbReference type="SUPFAM" id="SSF46689">
    <property type="entry name" value="Homeodomain-like"/>
    <property type="match status" value="2"/>
</dbReference>
<dbReference type="GO" id="GO:0003700">
    <property type="term" value="F:DNA-binding transcription factor activity"/>
    <property type="evidence" value="ECO:0007669"/>
    <property type="project" value="InterPro"/>
</dbReference>
<dbReference type="SUPFAM" id="SSF52172">
    <property type="entry name" value="CheY-like"/>
    <property type="match status" value="1"/>
</dbReference>
<dbReference type="Gene3D" id="3.40.50.2300">
    <property type="match status" value="1"/>
</dbReference>
<dbReference type="Gene3D" id="1.10.10.60">
    <property type="entry name" value="Homeodomain-like"/>
    <property type="match status" value="2"/>
</dbReference>
<evidence type="ECO:0000313" key="9">
    <source>
        <dbReference type="EMBL" id="AGK95938.1"/>
    </source>
</evidence>
<evidence type="ECO:0000256" key="4">
    <source>
        <dbReference type="ARBA" id="ARBA00023163"/>
    </source>
</evidence>
<dbReference type="GO" id="GO:0043565">
    <property type="term" value="F:sequence-specific DNA binding"/>
    <property type="evidence" value="ECO:0007669"/>
    <property type="project" value="InterPro"/>
</dbReference>
<dbReference type="SMART" id="SM00342">
    <property type="entry name" value="HTH_ARAC"/>
    <property type="match status" value="1"/>
</dbReference>
<evidence type="ECO:0000256" key="1">
    <source>
        <dbReference type="ARBA" id="ARBA00018672"/>
    </source>
</evidence>
<dbReference type="InterPro" id="IPR009057">
    <property type="entry name" value="Homeodomain-like_sf"/>
</dbReference>
<dbReference type="PROSITE" id="PS00041">
    <property type="entry name" value="HTH_ARAC_FAMILY_1"/>
    <property type="match status" value="1"/>
</dbReference>
<dbReference type="SMART" id="SM00448">
    <property type="entry name" value="REC"/>
    <property type="match status" value="1"/>
</dbReference>
<sequence>MYKILLVDDEELQREALKIMLKNFKDAIEVIGEAQNGREAIELDEKLDPDIIFMDVRIPGIDGIKASEIIKNRNHNKIIIMITAYDDFNLIHKALLLNVNDYILKPVRDAQLNEVLNTQITTLKLHENKRKKAELKLADKDGYGEKNKLCSMEKDEADKENRNCINKALQPALKYIEENYRDEISLEKMANVTNLSMYYFSRLFKKEIGINFTTYVNQCKIKKAKEMLKYTDIPIVDIAAELGYYECGYFTKIFKKINGITPTNYRNIIKK</sequence>
<dbReference type="Pfam" id="PF12833">
    <property type="entry name" value="HTH_18"/>
    <property type="match status" value="1"/>
</dbReference>
<dbReference type="InterPro" id="IPR018062">
    <property type="entry name" value="HTH_AraC-typ_CS"/>
</dbReference>
<dbReference type="eggNOG" id="COG2207">
    <property type="taxonomic scope" value="Bacteria"/>
</dbReference>
<dbReference type="InterPro" id="IPR018060">
    <property type="entry name" value="HTH_AraC"/>
</dbReference>
<dbReference type="eggNOG" id="COG4753">
    <property type="taxonomic scope" value="Bacteria"/>
</dbReference>
<dbReference type="PROSITE" id="PS01124">
    <property type="entry name" value="HTH_ARAC_FAMILY_2"/>
    <property type="match status" value="1"/>
</dbReference>
<dbReference type="Pfam" id="PF00072">
    <property type="entry name" value="Response_reg"/>
    <property type="match status" value="1"/>
</dbReference>
<gene>
    <name evidence="9" type="ORF">Clopa_0921</name>
</gene>
<protein>
    <recommendedName>
        <fullName evidence="1">Stage 0 sporulation protein A homolog</fullName>
    </recommendedName>
</protein>
<evidence type="ECO:0000259" key="7">
    <source>
        <dbReference type="PROSITE" id="PS01124"/>
    </source>
</evidence>
<evidence type="ECO:0000256" key="5">
    <source>
        <dbReference type="ARBA" id="ARBA00024867"/>
    </source>
</evidence>
<dbReference type="Proteomes" id="UP000013523">
    <property type="component" value="Chromosome"/>
</dbReference>
<proteinExistence type="predicted"/>
<reference evidence="9 10" key="1">
    <citation type="submission" date="2012-01" db="EMBL/GenBank/DDBJ databases">
        <title>Complete sequence of chromosome of Clostridium pasteurianum BC1.</title>
        <authorList>
            <consortium name="US DOE Joint Genome Institute"/>
            <person name="Lucas S."/>
            <person name="Han J."/>
            <person name="Lapidus A."/>
            <person name="Cheng J.-F."/>
            <person name="Goodwin L."/>
            <person name="Pitluck S."/>
            <person name="Peters L."/>
            <person name="Mikhailova N."/>
            <person name="Teshima H."/>
            <person name="Detter J.C."/>
            <person name="Han C."/>
            <person name="Tapia R."/>
            <person name="Land M."/>
            <person name="Hauser L."/>
            <person name="Kyrpides N."/>
            <person name="Ivanova N."/>
            <person name="Pagani I."/>
            <person name="Dunn J."/>
            <person name="Taghavi S."/>
            <person name="Francis A."/>
            <person name="van der Lelie D."/>
            <person name="Woyke T."/>
        </authorList>
    </citation>
    <scope>NUCLEOTIDE SEQUENCE [LARGE SCALE GENOMIC DNA]</scope>
    <source>
        <strain evidence="9 10">BC1</strain>
    </source>
</reference>
<feature type="domain" description="HTH araC/xylS-type" evidence="7">
    <location>
        <begin position="170"/>
        <end position="268"/>
    </location>
</feature>
<evidence type="ECO:0000256" key="6">
    <source>
        <dbReference type="PROSITE-ProRule" id="PRU00169"/>
    </source>
</evidence>
<keyword evidence="3 9" id="KW-0238">DNA-binding</keyword>
<feature type="domain" description="Response regulatory" evidence="8">
    <location>
        <begin position="3"/>
        <end position="120"/>
    </location>
</feature>
<dbReference type="CDD" id="cd17536">
    <property type="entry name" value="REC_YesN-like"/>
    <property type="match status" value="1"/>
</dbReference>
<evidence type="ECO:0000313" key="10">
    <source>
        <dbReference type="Proteomes" id="UP000013523"/>
    </source>
</evidence>
<dbReference type="RefSeq" id="WP_015614262.1">
    <property type="nucleotide sequence ID" value="NC_021182.1"/>
</dbReference>
<evidence type="ECO:0000256" key="2">
    <source>
        <dbReference type="ARBA" id="ARBA00023015"/>
    </source>
</evidence>
<dbReference type="PROSITE" id="PS50110">
    <property type="entry name" value="RESPONSE_REGULATORY"/>
    <property type="match status" value="1"/>
</dbReference>
<feature type="modified residue" description="4-aspartylphosphate" evidence="6">
    <location>
        <position position="55"/>
    </location>
</feature>
<keyword evidence="4" id="KW-0804">Transcription</keyword>
<dbReference type="PANTHER" id="PTHR43280">
    <property type="entry name" value="ARAC-FAMILY TRANSCRIPTIONAL REGULATOR"/>
    <property type="match status" value="1"/>
</dbReference>
<dbReference type="EMBL" id="CP003261">
    <property type="protein sequence ID" value="AGK95938.1"/>
    <property type="molecule type" value="Genomic_DNA"/>
</dbReference>
<organism evidence="9 10">
    <name type="scientific">Clostridium pasteurianum BC1</name>
    <dbReference type="NCBI Taxonomy" id="86416"/>
    <lineage>
        <taxon>Bacteria</taxon>
        <taxon>Bacillati</taxon>
        <taxon>Bacillota</taxon>
        <taxon>Clostridia</taxon>
        <taxon>Eubacteriales</taxon>
        <taxon>Clostridiaceae</taxon>
        <taxon>Clostridium</taxon>
    </lineage>
</organism>
<dbReference type="AlphaFoldDB" id="R4K041"/>